<evidence type="ECO:0000256" key="9">
    <source>
        <dbReference type="ARBA" id="ARBA00023136"/>
    </source>
</evidence>
<keyword evidence="5 15" id="KW-1133">Transmembrane helix</keyword>
<dbReference type="PROSITE" id="PS51228">
    <property type="entry name" value="ACB_2"/>
    <property type="match status" value="1"/>
</dbReference>
<keyword evidence="4 15" id="KW-0812">Transmembrane</keyword>
<dbReference type="InterPro" id="IPR016347">
    <property type="entry name" value="ACBD5"/>
</dbReference>
<proteinExistence type="inferred from homology"/>
<evidence type="ECO:0000256" key="13">
    <source>
        <dbReference type="SAM" id="Coils"/>
    </source>
</evidence>
<evidence type="ECO:0000256" key="1">
    <source>
        <dbReference type="ARBA" id="ARBA00004167"/>
    </source>
</evidence>
<comment type="function">
    <text evidence="10">Acyl-CoA binding protein which acts as the peroxisome receptor for pexophagy but is dispensable for aggrephagy and nonselective autophagy. Binds medium- and long-chain acyl-CoA esters.</text>
</comment>
<feature type="region of interest" description="Disordered" evidence="14">
    <location>
        <begin position="162"/>
        <end position="198"/>
    </location>
</feature>
<dbReference type="Proteomes" id="UP000261540">
    <property type="component" value="Unplaced"/>
</dbReference>
<feature type="compositionally biased region" description="Basic and acidic residues" evidence="14">
    <location>
        <begin position="238"/>
        <end position="264"/>
    </location>
</feature>
<dbReference type="FunFam" id="1.20.80.10:FF:000010">
    <property type="entry name" value="Acyl-CoA-binding domain-containing protein 5"/>
    <property type="match status" value="1"/>
</dbReference>
<evidence type="ECO:0000256" key="12">
    <source>
        <dbReference type="PIRSR" id="PIRSR002412-1"/>
    </source>
</evidence>
<dbReference type="PANTHER" id="PTHR23310">
    <property type="entry name" value="ACYL-COA-BINDING PROTEIN, ACBP"/>
    <property type="match status" value="1"/>
</dbReference>
<dbReference type="Gene3D" id="1.20.80.10">
    <property type="match status" value="1"/>
</dbReference>
<evidence type="ECO:0000313" key="17">
    <source>
        <dbReference type="Ensembl" id="ENSPKIP00000028415.1"/>
    </source>
</evidence>
<dbReference type="InterPro" id="IPR014352">
    <property type="entry name" value="FERM/acyl-CoA-bd_prot_sf"/>
</dbReference>
<feature type="binding site" evidence="12">
    <location>
        <position position="84"/>
    </location>
    <ligand>
        <name>an acyl-CoA</name>
        <dbReference type="ChEBI" id="CHEBI:58342"/>
    </ligand>
</feature>
<comment type="subcellular location">
    <subcellularLocation>
        <location evidence="1">Membrane</location>
        <topology evidence="1">Single-pass membrane protein</topology>
    </subcellularLocation>
</comment>
<feature type="binding site" evidence="12">
    <location>
        <begin position="19"/>
        <end position="28"/>
    </location>
    <ligand>
        <name>an acyl-CoA</name>
        <dbReference type="ChEBI" id="CHEBI:58342"/>
    </ligand>
</feature>
<dbReference type="PIRSF" id="PIRSF002412">
    <property type="entry name" value="MA_DBI"/>
    <property type="match status" value="1"/>
</dbReference>
<evidence type="ECO:0000256" key="7">
    <source>
        <dbReference type="ARBA" id="ARBA00023054"/>
    </source>
</evidence>
<dbReference type="InterPro" id="IPR000582">
    <property type="entry name" value="Acyl-CoA-binding_protein"/>
</dbReference>
<feature type="binding site" evidence="12">
    <location>
        <begin position="39"/>
        <end position="43"/>
    </location>
    <ligand>
        <name>an acyl-CoA</name>
        <dbReference type="ChEBI" id="CHEBI:58342"/>
    </ligand>
</feature>
<dbReference type="GO" id="GO:0000425">
    <property type="term" value="P:pexophagy"/>
    <property type="evidence" value="ECO:0007669"/>
    <property type="project" value="InterPro"/>
</dbReference>
<dbReference type="InterPro" id="IPR035984">
    <property type="entry name" value="Acyl-CoA-binding_sf"/>
</dbReference>
<dbReference type="GO" id="GO:0006631">
    <property type="term" value="P:fatty acid metabolic process"/>
    <property type="evidence" value="ECO:0007669"/>
    <property type="project" value="TreeGrafter"/>
</dbReference>
<protein>
    <recommendedName>
        <fullName evidence="11">Acyl-CoA-binding domain-containing protein 5</fullName>
    </recommendedName>
</protein>
<keyword evidence="9 15" id="KW-0472">Membrane</keyword>
<dbReference type="InterPro" id="IPR022408">
    <property type="entry name" value="Acyl-CoA-binding_prot_CS"/>
</dbReference>
<sequence length="477" mass="52286">MADDKPIQERRFNAAVKVIQSLPPNGSFQPSNEMMLKFYSYYKQATRGPCDIPRPGFWDPVGKVKWDAWNSLGEMPREEAMVAYVDELKLILESMPVTNEVEELLQVLGPFYEIVDEKKKISQVSDLTTGFENMLASPAPKSVAKSIVKSLAMNGTLQNHGDCAELESRNTKAEQSVAEKEAETVRQNGQSVDPLIPNGSMEQEVLSLTNGTHGSRSDLNGDLESEEELAHSTPASQVKERGSELNGHLSDHNEDVSSHHHLASDSDSEVYCDSMDQFGLEEGSEIALSHSAVTSSTLEEPEALGDWPGKGDLQRGPDRHGVQHGGEDGGAQWGGPPRERLSAGQMDTSLSRRGKSSRLPGEGGRGGLLGGGGDGERWGPEGGAAGSLNEQIVTALARLQEDMQSVLQRLHTLEALTATQARSLAFQPNYPSPPANKKPSWWPFDVSPATVAFAVLWPFLAQWLMRLYMQRRRRRMN</sequence>
<keyword evidence="8 11" id="KW-0446">Lipid-binding</keyword>
<evidence type="ECO:0000256" key="15">
    <source>
        <dbReference type="SAM" id="Phobius"/>
    </source>
</evidence>
<feature type="compositionally biased region" description="Basic and acidic residues" evidence="14">
    <location>
        <begin position="162"/>
        <end position="184"/>
    </location>
</feature>
<organism evidence="17 18">
    <name type="scientific">Paramormyrops kingsleyae</name>
    <dbReference type="NCBI Taxonomy" id="1676925"/>
    <lineage>
        <taxon>Eukaryota</taxon>
        <taxon>Metazoa</taxon>
        <taxon>Chordata</taxon>
        <taxon>Craniata</taxon>
        <taxon>Vertebrata</taxon>
        <taxon>Euteleostomi</taxon>
        <taxon>Actinopterygii</taxon>
        <taxon>Neopterygii</taxon>
        <taxon>Teleostei</taxon>
        <taxon>Osteoglossocephala</taxon>
        <taxon>Osteoglossomorpha</taxon>
        <taxon>Osteoglossiformes</taxon>
        <taxon>Mormyridae</taxon>
        <taxon>Paramormyrops</taxon>
    </lineage>
</organism>
<evidence type="ECO:0000256" key="8">
    <source>
        <dbReference type="ARBA" id="ARBA00023121"/>
    </source>
</evidence>
<evidence type="ECO:0000256" key="6">
    <source>
        <dbReference type="ARBA" id="ARBA00023006"/>
    </source>
</evidence>
<dbReference type="PANTHER" id="PTHR23310:SF6">
    <property type="entry name" value="ACYL-COA-BINDING DOMAIN-CONTAINING PROTEIN 5"/>
    <property type="match status" value="1"/>
</dbReference>
<reference evidence="17" key="1">
    <citation type="submission" date="2025-08" db="UniProtKB">
        <authorList>
            <consortium name="Ensembl"/>
        </authorList>
    </citation>
    <scope>IDENTIFICATION</scope>
</reference>
<reference evidence="17" key="2">
    <citation type="submission" date="2025-09" db="UniProtKB">
        <authorList>
            <consortium name="Ensembl"/>
        </authorList>
    </citation>
    <scope>IDENTIFICATION</scope>
</reference>
<dbReference type="Ensembl" id="ENSPKIT00000009194.1">
    <property type="protein sequence ID" value="ENSPKIP00000028415.1"/>
    <property type="gene ID" value="ENSPKIG00000010077.1"/>
</dbReference>
<feature type="coiled-coil region" evidence="13">
    <location>
        <begin position="389"/>
        <end position="416"/>
    </location>
</feature>
<evidence type="ECO:0000256" key="11">
    <source>
        <dbReference type="PIRNR" id="PIRNR002412"/>
    </source>
</evidence>
<evidence type="ECO:0000256" key="4">
    <source>
        <dbReference type="ARBA" id="ARBA00022692"/>
    </source>
</evidence>
<dbReference type="OrthoDB" id="71307at2759"/>
<keyword evidence="6" id="KW-0072">Autophagy</keyword>
<evidence type="ECO:0000256" key="3">
    <source>
        <dbReference type="ARBA" id="ARBA00022448"/>
    </source>
</evidence>
<feature type="transmembrane region" description="Helical" evidence="15">
    <location>
        <begin position="441"/>
        <end position="465"/>
    </location>
</feature>
<dbReference type="PRINTS" id="PR00689">
    <property type="entry name" value="ACOABINDINGP"/>
</dbReference>
<dbReference type="GO" id="GO:0005777">
    <property type="term" value="C:peroxisome"/>
    <property type="evidence" value="ECO:0007669"/>
    <property type="project" value="TreeGrafter"/>
</dbReference>
<dbReference type="Pfam" id="PF00887">
    <property type="entry name" value="ACBP"/>
    <property type="match status" value="1"/>
</dbReference>
<dbReference type="GO" id="GO:0016020">
    <property type="term" value="C:membrane"/>
    <property type="evidence" value="ECO:0007669"/>
    <property type="project" value="UniProtKB-SubCell"/>
</dbReference>
<feature type="region of interest" description="Disordered" evidence="14">
    <location>
        <begin position="210"/>
        <end position="267"/>
    </location>
</feature>
<dbReference type="SUPFAM" id="SSF47027">
    <property type="entry name" value="Acyl-CoA binding protein"/>
    <property type="match status" value="1"/>
</dbReference>
<keyword evidence="7 13" id="KW-0175">Coiled coil</keyword>
<feature type="compositionally biased region" description="Gly residues" evidence="14">
    <location>
        <begin position="361"/>
        <end position="373"/>
    </location>
</feature>
<keyword evidence="18" id="KW-1185">Reference proteome</keyword>
<accession>A0A3B3SDU6</accession>
<evidence type="ECO:0000256" key="2">
    <source>
        <dbReference type="ARBA" id="ARBA00010310"/>
    </source>
</evidence>
<name>A0A3B3SDU6_9TELE</name>
<dbReference type="AlphaFoldDB" id="A0A3B3SDU6"/>
<feature type="binding site" evidence="12">
    <location>
        <position position="65"/>
    </location>
    <ligand>
        <name>an acyl-CoA</name>
        <dbReference type="ChEBI" id="CHEBI:58342"/>
    </ligand>
</feature>
<feature type="domain" description="ACB" evidence="16">
    <location>
        <begin position="8"/>
        <end position="97"/>
    </location>
</feature>
<feature type="region of interest" description="Disordered" evidence="14">
    <location>
        <begin position="291"/>
        <end position="385"/>
    </location>
</feature>
<feature type="compositionally biased region" description="Basic and acidic residues" evidence="14">
    <location>
        <begin position="312"/>
        <end position="327"/>
    </location>
</feature>
<evidence type="ECO:0000313" key="18">
    <source>
        <dbReference type="Proteomes" id="UP000261540"/>
    </source>
</evidence>
<keyword evidence="3 11" id="KW-0813">Transport</keyword>
<evidence type="ECO:0000256" key="10">
    <source>
        <dbReference type="ARBA" id="ARBA00025481"/>
    </source>
</evidence>
<dbReference type="GO" id="GO:0000062">
    <property type="term" value="F:fatty-acyl-CoA binding"/>
    <property type="evidence" value="ECO:0007669"/>
    <property type="project" value="InterPro"/>
</dbReference>
<dbReference type="GeneTree" id="ENSGT00940000156350"/>
<evidence type="ECO:0000259" key="16">
    <source>
        <dbReference type="PROSITE" id="PS51228"/>
    </source>
</evidence>
<dbReference type="CDD" id="cd00435">
    <property type="entry name" value="ACBP"/>
    <property type="match status" value="1"/>
</dbReference>
<evidence type="ECO:0000256" key="14">
    <source>
        <dbReference type="SAM" id="MobiDB-lite"/>
    </source>
</evidence>
<dbReference type="STRING" id="1676925.ENSPKIP00000028415"/>
<dbReference type="PROSITE" id="PS00880">
    <property type="entry name" value="ACB_1"/>
    <property type="match status" value="1"/>
</dbReference>
<comment type="similarity">
    <text evidence="2">Belongs to the ATG37 family.</text>
</comment>
<evidence type="ECO:0000256" key="5">
    <source>
        <dbReference type="ARBA" id="ARBA00022989"/>
    </source>
</evidence>